<dbReference type="InterPro" id="IPR029056">
    <property type="entry name" value="Ribokinase-like"/>
</dbReference>
<feature type="domain" description="Thiamine phosphate synthase/TenI" evidence="15">
    <location>
        <begin position="9"/>
        <end position="198"/>
    </location>
</feature>
<name>A0A8H4Q532_9HYPO</name>
<dbReference type="EMBL" id="JAACLJ010000005">
    <property type="protein sequence ID" value="KAF4585789.1"/>
    <property type="molecule type" value="Genomic_DNA"/>
</dbReference>
<dbReference type="GO" id="GO:0009228">
    <property type="term" value="P:thiamine biosynthetic process"/>
    <property type="evidence" value="ECO:0007669"/>
    <property type="project" value="UniProtKB-KW"/>
</dbReference>
<dbReference type="GO" id="GO:0005524">
    <property type="term" value="F:ATP binding"/>
    <property type="evidence" value="ECO:0007669"/>
    <property type="project" value="UniProtKB-KW"/>
</dbReference>
<dbReference type="NCBIfam" id="TIGR00693">
    <property type="entry name" value="thiE"/>
    <property type="match status" value="1"/>
</dbReference>
<dbReference type="Gene3D" id="3.20.20.70">
    <property type="entry name" value="Aldolase class I"/>
    <property type="match status" value="1"/>
</dbReference>
<dbReference type="PRINTS" id="PR01099">
    <property type="entry name" value="HYETHTZKNASE"/>
</dbReference>
<accession>A0A8H4Q532</accession>
<dbReference type="HAMAP" id="MF_00097">
    <property type="entry name" value="TMP_synthase"/>
    <property type="match status" value="1"/>
</dbReference>
<evidence type="ECO:0000256" key="14">
    <source>
        <dbReference type="ARBA" id="ARBA00047883"/>
    </source>
</evidence>
<evidence type="ECO:0000256" key="1">
    <source>
        <dbReference type="ARBA" id="ARBA00001771"/>
    </source>
</evidence>
<evidence type="ECO:0000256" key="13">
    <source>
        <dbReference type="ARBA" id="ARBA00047851"/>
    </source>
</evidence>
<comment type="pathway">
    <text evidence="3">Cofactor biosynthesis; thiamine diphosphate biosynthesis; 4-methyl-5-(2-phosphoethyl)-thiazole from 5-(2-hydroxyethyl)-4-methylthiazole: step 1/1.</text>
</comment>
<dbReference type="PANTHER" id="PTHR20857">
    <property type="entry name" value="THIAMINE-PHOSPHATE PYROPHOSPHORYLASE"/>
    <property type="match status" value="1"/>
</dbReference>
<keyword evidence="17" id="KW-1185">Reference proteome</keyword>
<keyword evidence="9" id="KW-0067">ATP-binding</keyword>
<dbReference type="InterPro" id="IPR022998">
    <property type="entry name" value="ThiamineP_synth_TenI"/>
</dbReference>
<dbReference type="Pfam" id="PF02110">
    <property type="entry name" value="HK"/>
    <property type="match status" value="1"/>
</dbReference>
<gene>
    <name evidence="16" type="ORF">GQ602_005094</name>
</gene>
<comment type="catalytic activity">
    <reaction evidence="12">
        <text>4-methyl-5-(2-phosphooxyethyl)-thiazole + 4-amino-2-methyl-5-(diphosphooxymethyl)pyrimidine + H(+) = thiamine phosphate + diphosphate</text>
        <dbReference type="Rhea" id="RHEA:22328"/>
        <dbReference type="ChEBI" id="CHEBI:15378"/>
        <dbReference type="ChEBI" id="CHEBI:33019"/>
        <dbReference type="ChEBI" id="CHEBI:37575"/>
        <dbReference type="ChEBI" id="CHEBI:57841"/>
        <dbReference type="ChEBI" id="CHEBI:58296"/>
        <dbReference type="EC" id="2.5.1.3"/>
    </reaction>
</comment>
<dbReference type="InterPro" id="IPR036206">
    <property type="entry name" value="ThiamineP_synth_sf"/>
</dbReference>
<organism evidence="16 17">
    <name type="scientific">Ophiocordyceps camponoti-floridani</name>
    <dbReference type="NCBI Taxonomy" id="2030778"/>
    <lineage>
        <taxon>Eukaryota</taxon>
        <taxon>Fungi</taxon>
        <taxon>Dikarya</taxon>
        <taxon>Ascomycota</taxon>
        <taxon>Pezizomycotina</taxon>
        <taxon>Sordariomycetes</taxon>
        <taxon>Hypocreomycetidae</taxon>
        <taxon>Hypocreales</taxon>
        <taxon>Ophiocordycipitaceae</taxon>
        <taxon>Ophiocordyceps</taxon>
    </lineage>
</organism>
<dbReference type="Proteomes" id="UP000562929">
    <property type="component" value="Unassembled WGS sequence"/>
</dbReference>
<evidence type="ECO:0000256" key="4">
    <source>
        <dbReference type="ARBA" id="ARBA00005165"/>
    </source>
</evidence>
<evidence type="ECO:0000256" key="11">
    <source>
        <dbReference type="ARBA" id="ARBA00022977"/>
    </source>
</evidence>
<evidence type="ECO:0000256" key="5">
    <source>
        <dbReference type="ARBA" id="ARBA00022679"/>
    </source>
</evidence>
<dbReference type="UniPathway" id="UPA00060">
    <property type="reaction ID" value="UER00139"/>
</dbReference>
<dbReference type="InterPro" id="IPR013785">
    <property type="entry name" value="Aldolase_TIM"/>
</dbReference>
<dbReference type="InterPro" id="IPR000417">
    <property type="entry name" value="Hyethyz_kinase"/>
</dbReference>
<dbReference type="GO" id="GO:0000287">
    <property type="term" value="F:magnesium ion binding"/>
    <property type="evidence" value="ECO:0007669"/>
    <property type="project" value="InterPro"/>
</dbReference>
<dbReference type="CDD" id="cd01170">
    <property type="entry name" value="THZ_kinase"/>
    <property type="match status" value="1"/>
</dbReference>
<dbReference type="PANTHER" id="PTHR20857:SF23">
    <property type="entry name" value="THIAMINE BIOSYNTHETIC BIFUNCTIONAL ENZYME"/>
    <property type="match status" value="1"/>
</dbReference>
<comment type="catalytic activity">
    <reaction evidence="14">
        <text>2-[(2R,5Z)-2-carboxy-4-methylthiazol-5(2H)-ylidene]ethyl phosphate + 4-amino-2-methyl-5-(diphosphooxymethyl)pyrimidine + 2 H(+) = thiamine phosphate + CO2 + diphosphate</text>
        <dbReference type="Rhea" id="RHEA:47844"/>
        <dbReference type="ChEBI" id="CHEBI:15378"/>
        <dbReference type="ChEBI" id="CHEBI:16526"/>
        <dbReference type="ChEBI" id="CHEBI:33019"/>
        <dbReference type="ChEBI" id="CHEBI:37575"/>
        <dbReference type="ChEBI" id="CHEBI:57841"/>
        <dbReference type="ChEBI" id="CHEBI:62899"/>
        <dbReference type="EC" id="2.5.1.3"/>
    </reaction>
</comment>
<dbReference type="HAMAP" id="MF_00228">
    <property type="entry name" value="Thz_kinase"/>
    <property type="match status" value="1"/>
</dbReference>
<sequence length="462" mass="47169">MAKPVDYSLYLVTHPIRSLEAIVESAIRGGATIVQLRDKTSPRPDVVSTANRLLTITRRCGVPLLINDDVRLAVEVDADGVHVGQDDMGVREARAILGGDKIIGVSVCCAREAVEACEGGADYLGIGAVFATPTKTDSRCQLGPSGVASILAALVTSGYDSIPTVCIGGLDASNAARVLSSSRTPHKMLNGIAVVRAILQAPDPAAAAGKLWATVLAARVAGVMSRVVTQRPLSHNMTNLVVQNFAASVALAIGASPVMSSCGGEAHDLAKLGGGLVINTGTVTRGGLEEQLEALEAYNAAGRPVVLDPVGVGATRFRREVVDTLLSRGRFTVIKGNASEMLALDDSPPITQQQGVDSTCSLPSSTLAALTKRLALRHSCAVILTGPTDHISDGRLTVRLENGDAMLSAVTGSGCALGAILAATLSVCGDDVLLAAVAAVSVLNVAAEVVDVGGPGSLVAAL</sequence>
<keyword evidence="7" id="KW-0547">Nucleotide-binding</keyword>
<dbReference type="CDD" id="cd00564">
    <property type="entry name" value="TMP_TenI"/>
    <property type="match status" value="1"/>
</dbReference>
<dbReference type="SUPFAM" id="SSF51391">
    <property type="entry name" value="Thiamin phosphate synthase"/>
    <property type="match status" value="1"/>
</dbReference>
<dbReference type="GO" id="GO:0004789">
    <property type="term" value="F:thiamine-phosphate diphosphorylase activity"/>
    <property type="evidence" value="ECO:0007669"/>
    <property type="project" value="UniProtKB-EC"/>
</dbReference>
<comment type="catalytic activity">
    <reaction evidence="1">
        <text>5-(2-hydroxyethyl)-4-methylthiazole + ATP = 4-methyl-5-(2-phosphooxyethyl)-thiazole + ADP + H(+)</text>
        <dbReference type="Rhea" id="RHEA:24212"/>
        <dbReference type="ChEBI" id="CHEBI:15378"/>
        <dbReference type="ChEBI" id="CHEBI:17957"/>
        <dbReference type="ChEBI" id="CHEBI:30616"/>
        <dbReference type="ChEBI" id="CHEBI:58296"/>
        <dbReference type="ChEBI" id="CHEBI:456216"/>
        <dbReference type="EC" id="2.7.1.50"/>
    </reaction>
</comment>
<dbReference type="GO" id="GO:0009229">
    <property type="term" value="P:thiamine diphosphate biosynthetic process"/>
    <property type="evidence" value="ECO:0007669"/>
    <property type="project" value="UniProtKB-UniPathway"/>
</dbReference>
<evidence type="ECO:0000256" key="6">
    <source>
        <dbReference type="ARBA" id="ARBA00022723"/>
    </source>
</evidence>
<evidence type="ECO:0000313" key="16">
    <source>
        <dbReference type="EMBL" id="KAF4585789.1"/>
    </source>
</evidence>
<comment type="pathway">
    <text evidence="4">Cofactor biosynthesis; thiamine diphosphate biosynthesis; thiamine phosphate from 4-amino-2-methyl-5-diphosphomethylpyrimidine and 4-methyl-5-(2-phosphoethyl)-thiazole: step 1/1.</text>
</comment>
<evidence type="ECO:0000256" key="8">
    <source>
        <dbReference type="ARBA" id="ARBA00022777"/>
    </source>
</evidence>
<keyword evidence="10" id="KW-0460">Magnesium</keyword>
<evidence type="ECO:0000256" key="12">
    <source>
        <dbReference type="ARBA" id="ARBA00047334"/>
    </source>
</evidence>
<dbReference type="AlphaFoldDB" id="A0A8H4Q532"/>
<dbReference type="NCBIfam" id="NF006830">
    <property type="entry name" value="PRK09355.1"/>
    <property type="match status" value="1"/>
</dbReference>
<dbReference type="InterPro" id="IPR034291">
    <property type="entry name" value="TMP_synthase"/>
</dbReference>
<dbReference type="Gene3D" id="3.40.1190.20">
    <property type="match status" value="1"/>
</dbReference>
<evidence type="ECO:0000259" key="15">
    <source>
        <dbReference type="Pfam" id="PF02581"/>
    </source>
</evidence>
<keyword evidence="11" id="KW-0784">Thiamine biosynthesis</keyword>
<keyword evidence="6" id="KW-0479">Metal-binding</keyword>
<proteinExistence type="inferred from homology"/>
<dbReference type="SUPFAM" id="SSF53613">
    <property type="entry name" value="Ribokinase-like"/>
    <property type="match status" value="1"/>
</dbReference>
<keyword evidence="5" id="KW-0808">Transferase</keyword>
<dbReference type="GO" id="GO:0004417">
    <property type="term" value="F:hydroxyethylthiazole kinase activity"/>
    <property type="evidence" value="ECO:0007669"/>
    <property type="project" value="UniProtKB-EC"/>
</dbReference>
<evidence type="ECO:0000256" key="10">
    <source>
        <dbReference type="ARBA" id="ARBA00022842"/>
    </source>
</evidence>
<dbReference type="GO" id="GO:0005737">
    <property type="term" value="C:cytoplasm"/>
    <property type="evidence" value="ECO:0007669"/>
    <property type="project" value="TreeGrafter"/>
</dbReference>
<comment type="caution">
    <text evidence="16">The sequence shown here is derived from an EMBL/GenBank/DDBJ whole genome shotgun (WGS) entry which is preliminary data.</text>
</comment>
<evidence type="ECO:0000313" key="17">
    <source>
        <dbReference type="Proteomes" id="UP000562929"/>
    </source>
</evidence>
<comment type="cofactor">
    <cofactor evidence="2">
        <name>Mg(2+)</name>
        <dbReference type="ChEBI" id="CHEBI:18420"/>
    </cofactor>
</comment>
<evidence type="ECO:0000256" key="7">
    <source>
        <dbReference type="ARBA" id="ARBA00022741"/>
    </source>
</evidence>
<evidence type="ECO:0000256" key="3">
    <source>
        <dbReference type="ARBA" id="ARBA00004868"/>
    </source>
</evidence>
<protein>
    <recommendedName>
        <fullName evidence="15">Thiamine phosphate synthase/TenI domain-containing protein</fullName>
    </recommendedName>
</protein>
<dbReference type="OrthoDB" id="4994at2759"/>
<reference evidence="16 17" key="1">
    <citation type="journal article" date="2020" name="G3 (Bethesda)">
        <title>Genetic Underpinnings of Host Manipulation by Ophiocordyceps as Revealed by Comparative Transcriptomics.</title>
        <authorList>
            <person name="Will I."/>
            <person name="Das B."/>
            <person name="Trinh T."/>
            <person name="Brachmann A."/>
            <person name="Ohm R.A."/>
            <person name="de Bekker C."/>
        </authorList>
    </citation>
    <scope>NUCLEOTIDE SEQUENCE [LARGE SCALE GENOMIC DNA]</scope>
    <source>
        <strain evidence="16 17">EC05</strain>
    </source>
</reference>
<keyword evidence="8" id="KW-0418">Kinase</keyword>
<dbReference type="Pfam" id="PF02581">
    <property type="entry name" value="TMP-TENI"/>
    <property type="match status" value="1"/>
</dbReference>
<comment type="catalytic activity">
    <reaction evidence="13">
        <text>2-(2-carboxy-4-methylthiazol-5-yl)ethyl phosphate + 4-amino-2-methyl-5-(diphosphooxymethyl)pyrimidine + 2 H(+) = thiamine phosphate + CO2 + diphosphate</text>
        <dbReference type="Rhea" id="RHEA:47848"/>
        <dbReference type="ChEBI" id="CHEBI:15378"/>
        <dbReference type="ChEBI" id="CHEBI:16526"/>
        <dbReference type="ChEBI" id="CHEBI:33019"/>
        <dbReference type="ChEBI" id="CHEBI:37575"/>
        <dbReference type="ChEBI" id="CHEBI:57841"/>
        <dbReference type="ChEBI" id="CHEBI:62890"/>
        <dbReference type="EC" id="2.5.1.3"/>
    </reaction>
</comment>
<evidence type="ECO:0000256" key="9">
    <source>
        <dbReference type="ARBA" id="ARBA00022840"/>
    </source>
</evidence>
<evidence type="ECO:0000256" key="2">
    <source>
        <dbReference type="ARBA" id="ARBA00001946"/>
    </source>
</evidence>